<dbReference type="InterPro" id="IPR013078">
    <property type="entry name" value="His_Pase_superF_clade-1"/>
</dbReference>
<dbReference type="Gene3D" id="3.40.50.1240">
    <property type="entry name" value="Phosphoglycerate mutase-like"/>
    <property type="match status" value="1"/>
</dbReference>
<dbReference type="PANTHER" id="PTHR47927:SF2">
    <property type="entry name" value="PHOSPHOGLYCERATE MUTASE FAMILY PROTEIN"/>
    <property type="match status" value="1"/>
</dbReference>
<dbReference type="SUPFAM" id="SSF53254">
    <property type="entry name" value="Phosphoglycerate mutase-like"/>
    <property type="match status" value="1"/>
</dbReference>
<comment type="caution">
    <text evidence="2">The sequence shown here is derived from an EMBL/GenBank/DDBJ whole genome shotgun (WGS) entry which is preliminary data.</text>
</comment>
<dbReference type="PIRSF" id="PIRSF000709">
    <property type="entry name" value="6PFK_2-Ptase"/>
    <property type="match status" value="1"/>
</dbReference>
<dbReference type="CDD" id="cd07067">
    <property type="entry name" value="HP_PGM_like"/>
    <property type="match status" value="1"/>
</dbReference>
<dbReference type="AlphaFoldDB" id="K2F8S5"/>
<protein>
    <recommendedName>
        <fullName evidence="3">Phosphoglycerate mutase</fullName>
    </recommendedName>
</protein>
<sequence length="207" mass="24426">MKTIYFVRHAETEMNVAANLIWGQSPHAALTEKGIWQAEKLWEYLRKSWMEFDDIYSSDVVRTRHTARIVWKHLGFTEDDLKIRSELMEISQWDWEWLSRELIYTPETISMIHADNHNFKAPNGESQKDVEIRVHKLMDELLSEENPAETILIFTHWFTIRCFLRGILDSDAKMSFRIAIDNTSITKISFDWDFFSIAKINGTSHLG</sequence>
<proteinExistence type="predicted"/>
<dbReference type="PANTHER" id="PTHR47927">
    <property type="entry name" value="PUTATIVE-RELATED"/>
    <property type="match status" value="1"/>
</dbReference>
<evidence type="ECO:0000313" key="2">
    <source>
        <dbReference type="EMBL" id="EKE27546.1"/>
    </source>
</evidence>
<evidence type="ECO:0008006" key="3">
    <source>
        <dbReference type="Google" id="ProtNLM"/>
    </source>
</evidence>
<feature type="binding site" evidence="1">
    <location>
        <position position="62"/>
    </location>
    <ligand>
        <name>substrate</name>
    </ligand>
</feature>
<gene>
    <name evidence="2" type="ORF">ACD_3C00194G0006</name>
</gene>
<evidence type="ECO:0000256" key="1">
    <source>
        <dbReference type="PIRSR" id="PIRSR613078-2"/>
    </source>
</evidence>
<reference evidence="2" key="1">
    <citation type="journal article" date="2012" name="Science">
        <title>Fermentation, hydrogen, and sulfur metabolism in multiple uncultivated bacterial phyla.</title>
        <authorList>
            <person name="Wrighton K.C."/>
            <person name="Thomas B.C."/>
            <person name="Sharon I."/>
            <person name="Miller C.S."/>
            <person name="Castelle C.J."/>
            <person name="VerBerkmoes N.C."/>
            <person name="Wilkins M.J."/>
            <person name="Hettich R.L."/>
            <person name="Lipton M.S."/>
            <person name="Williams K.H."/>
            <person name="Long P.E."/>
            <person name="Banfield J.F."/>
        </authorList>
    </citation>
    <scope>NUCLEOTIDE SEQUENCE [LARGE SCALE GENOMIC DNA]</scope>
</reference>
<accession>K2F8S5</accession>
<dbReference type="InterPro" id="IPR029033">
    <property type="entry name" value="His_PPase_superfam"/>
</dbReference>
<feature type="binding site" evidence="1">
    <location>
        <begin position="8"/>
        <end position="15"/>
    </location>
    <ligand>
        <name>substrate</name>
    </ligand>
</feature>
<organism evidence="2">
    <name type="scientific">uncultured bacterium</name>
    <name type="common">gcode 4</name>
    <dbReference type="NCBI Taxonomy" id="1234023"/>
    <lineage>
        <taxon>Bacteria</taxon>
        <taxon>environmental samples</taxon>
    </lineage>
</organism>
<name>K2F8S5_9BACT</name>
<dbReference type="SMART" id="SM00855">
    <property type="entry name" value="PGAM"/>
    <property type="match status" value="1"/>
</dbReference>
<dbReference type="Pfam" id="PF00300">
    <property type="entry name" value="His_Phos_1"/>
    <property type="match status" value="1"/>
</dbReference>
<dbReference type="EMBL" id="AMFJ01000468">
    <property type="protein sequence ID" value="EKE27546.1"/>
    <property type="molecule type" value="Genomic_DNA"/>
</dbReference>